<comment type="catalytic activity">
    <reaction evidence="13">
        <text>[GlcNAc-(1-&gt;4)-Mur2Ac(oyl-L-Ala-gamma-D-Glu-L-Lys-D-Ala-D-Ala)](n)-di-trans,octa-cis-undecaprenyl diphosphate + beta-D-GlcNAc-(1-&gt;4)-Mur2Ac(oyl-L-Ala-gamma-D-Glu-L-Lys-D-Ala-D-Ala)-di-trans,octa-cis-undecaprenyl diphosphate = [GlcNAc-(1-&gt;4)-Mur2Ac(oyl-L-Ala-gamma-D-Glu-L-Lys-D-Ala-D-Ala)](n+1)-di-trans,octa-cis-undecaprenyl diphosphate + di-trans,octa-cis-undecaprenyl diphosphate + H(+)</text>
        <dbReference type="Rhea" id="RHEA:23708"/>
        <dbReference type="Rhea" id="RHEA-COMP:9602"/>
        <dbReference type="Rhea" id="RHEA-COMP:9603"/>
        <dbReference type="ChEBI" id="CHEBI:15378"/>
        <dbReference type="ChEBI" id="CHEBI:58405"/>
        <dbReference type="ChEBI" id="CHEBI:60033"/>
        <dbReference type="ChEBI" id="CHEBI:78435"/>
        <dbReference type="EC" id="2.4.99.28"/>
    </reaction>
</comment>
<evidence type="ECO:0000256" key="15">
    <source>
        <dbReference type="SAM" id="Phobius"/>
    </source>
</evidence>
<dbReference type="GO" id="GO:0008360">
    <property type="term" value="P:regulation of cell shape"/>
    <property type="evidence" value="ECO:0007669"/>
    <property type="project" value="UniProtKB-KW"/>
</dbReference>
<feature type="transmembrane region" description="Helical" evidence="15">
    <location>
        <begin position="12"/>
        <end position="34"/>
    </location>
</feature>
<dbReference type="Gene3D" id="3.40.710.10">
    <property type="entry name" value="DD-peptidase/beta-lactamase superfamily"/>
    <property type="match status" value="1"/>
</dbReference>
<gene>
    <name evidence="18" type="ORF">FOE78_03425</name>
</gene>
<proteinExistence type="inferred from homology"/>
<keyword evidence="4" id="KW-0645">Protease</keyword>
<dbReference type="InterPro" id="IPR036950">
    <property type="entry name" value="PBP_transglycosylase"/>
</dbReference>
<evidence type="ECO:0000256" key="14">
    <source>
        <dbReference type="SAM" id="MobiDB-lite"/>
    </source>
</evidence>
<sequence>MPLSPKRAGSVAYSAAMFLVVSMVAGLLVAGLAVPVAAMAGVGGRAAEKTVDDLPQAFETPPQPVKSKVTMANGKTLAYFFDQDRTYVKLDDIAPIMRQAQLAIEDHRYYQHGAIDVTGTIRALLTNAASGGVSQGGSSITQQYVKMVRITEAQLAGDEKGVKEAQDDTYARKIQELKYAIGLEKKLSKDQILERYLNIAYYGDGAYGVEAASQHYFDKHAKDLNINQAAMLAGLVQSPDADNPVQHPQAAIARRNVVLNRMAELNIITPQQLASATKAGFHQDKVQNPQNGCISSQYPFLCTYVYQSLLKQPSLGKTEQDRINTIKRGGLTIETAIDPKTQDAAQEAVSNYVGPKDPVIATMSMIQPGTGLIIGMAQSRPVMGNDAKKGETYYSYPAPPDLGGSSGGFQSGSTFKAITMAAALEAGVPPSKKYNAKSPMDFTGTTWKSCDGSFVLGDKHYAPKNSTGVNGVMDMRKAAKYSVNTYFLQLEHTIGLCPVLKMAEKLGVKLASGEPISESPAYNRSPSLTLGVANIAPLSLAEAYATFAARGIHCDPIIIDKITNADGKELKAPSANCKRVISEDVADGVNDILQGVMTGTGAPAALPDGRPEAGKTGTTNDNQAVWFAGYTPDLAGVASVAEDVTRKPFRAGHVRSGGLEYYHLSTGVTLQATGGGDAGAGIWKPAMSKALKDVDPSKFADYKNKDTAKMVDLPDVHQMSIKKATNKLEDAGFSVVPTTQYSDQPAGYFIGFSQYDGKLPKFSTIYAVYSAGPAPQPKKDKKSNSDNGGKKNKKSDNGGKNKKNDGGKKGKKGG</sequence>
<dbReference type="PANTHER" id="PTHR32282:SF33">
    <property type="entry name" value="PEPTIDOGLYCAN GLYCOSYLTRANSFERASE"/>
    <property type="match status" value="1"/>
</dbReference>
<evidence type="ECO:0000313" key="18">
    <source>
        <dbReference type="EMBL" id="QDP95088.1"/>
    </source>
</evidence>
<evidence type="ECO:0000259" key="16">
    <source>
        <dbReference type="Pfam" id="PF00905"/>
    </source>
</evidence>
<evidence type="ECO:0000256" key="9">
    <source>
        <dbReference type="ARBA" id="ARBA00022984"/>
    </source>
</evidence>
<dbReference type="Pfam" id="PF00905">
    <property type="entry name" value="Transpeptidase"/>
    <property type="match status" value="1"/>
</dbReference>
<dbReference type="InterPro" id="IPR012338">
    <property type="entry name" value="Beta-lactam/transpept-like"/>
</dbReference>
<dbReference type="KEGG" id="mik:FOE78_03425"/>
<dbReference type="GO" id="GO:0009002">
    <property type="term" value="F:serine-type D-Ala-D-Ala carboxypeptidase activity"/>
    <property type="evidence" value="ECO:0007669"/>
    <property type="project" value="UniProtKB-EC"/>
</dbReference>
<evidence type="ECO:0000256" key="13">
    <source>
        <dbReference type="ARBA" id="ARBA00049902"/>
    </source>
</evidence>
<keyword evidence="7" id="KW-0378">Hydrolase</keyword>
<evidence type="ECO:0000256" key="1">
    <source>
        <dbReference type="ARBA" id="ARBA00007090"/>
    </source>
</evidence>
<dbReference type="Pfam" id="PF00912">
    <property type="entry name" value="Transgly"/>
    <property type="match status" value="1"/>
</dbReference>
<dbReference type="RefSeq" id="WP_143985070.1">
    <property type="nucleotide sequence ID" value="NZ_CP041692.1"/>
</dbReference>
<keyword evidence="15" id="KW-1133">Transmembrane helix</keyword>
<dbReference type="OrthoDB" id="9766909at2"/>
<dbReference type="CDD" id="cd06577">
    <property type="entry name" value="PASTA_pknB"/>
    <property type="match status" value="1"/>
</dbReference>
<name>A0A516PV65_9ACTN</name>
<keyword evidence="6" id="KW-0808">Transferase</keyword>
<evidence type="ECO:0000256" key="10">
    <source>
        <dbReference type="ARBA" id="ARBA00023268"/>
    </source>
</evidence>
<reference evidence="18 19" key="1">
    <citation type="submission" date="2019-07" db="EMBL/GenBank/DDBJ databases">
        <title>Microlunatus dokdonensis sp. nov. isolated from the rhizospheric soil of the wild plant Elymus tsukushiensis.</title>
        <authorList>
            <person name="Ghim S.-Y."/>
            <person name="Hwang Y.-J."/>
            <person name="Son J.-S."/>
            <person name="Shin J.-H."/>
        </authorList>
    </citation>
    <scope>NUCLEOTIDE SEQUENCE [LARGE SCALE GENOMIC DNA]</scope>
    <source>
        <strain evidence="18 19">KUDC0627</strain>
    </source>
</reference>
<dbReference type="AlphaFoldDB" id="A0A516PV65"/>
<dbReference type="FunFam" id="1.10.3810.10:FF:000001">
    <property type="entry name" value="Penicillin-binding protein 1A"/>
    <property type="match status" value="1"/>
</dbReference>
<keyword evidence="10" id="KW-0511">Multifunctional enzyme</keyword>
<dbReference type="InterPro" id="IPR001460">
    <property type="entry name" value="PCN-bd_Tpept"/>
</dbReference>
<evidence type="ECO:0000313" key="19">
    <source>
        <dbReference type="Proteomes" id="UP000319263"/>
    </source>
</evidence>
<dbReference type="EMBL" id="CP041692">
    <property type="protein sequence ID" value="QDP95088.1"/>
    <property type="molecule type" value="Genomic_DNA"/>
</dbReference>
<evidence type="ECO:0000256" key="2">
    <source>
        <dbReference type="ARBA" id="ARBA00007739"/>
    </source>
</evidence>
<evidence type="ECO:0000256" key="4">
    <source>
        <dbReference type="ARBA" id="ARBA00022670"/>
    </source>
</evidence>
<dbReference type="InterPro" id="IPR050396">
    <property type="entry name" value="Glycosyltr_51/Transpeptidase"/>
</dbReference>
<keyword evidence="15" id="KW-0472">Membrane</keyword>
<feature type="region of interest" description="Disordered" evidence="14">
    <location>
        <begin position="771"/>
        <end position="814"/>
    </location>
</feature>
<dbReference type="GO" id="GO:0071555">
    <property type="term" value="P:cell wall organization"/>
    <property type="evidence" value="ECO:0007669"/>
    <property type="project" value="UniProtKB-KW"/>
</dbReference>
<comment type="similarity">
    <text evidence="2">In the N-terminal section; belongs to the glycosyltransferase 51 family.</text>
</comment>
<keyword evidence="11" id="KW-0961">Cell wall biogenesis/degradation</keyword>
<comment type="catalytic activity">
    <reaction evidence="12">
        <text>Preferential cleavage: (Ac)2-L-Lys-D-Ala-|-D-Ala. Also transpeptidation of peptidyl-alanyl moieties that are N-acyl substituents of D-alanine.</text>
        <dbReference type="EC" id="3.4.16.4"/>
    </reaction>
</comment>
<feature type="domain" description="Glycosyl transferase family 51" evidence="17">
    <location>
        <begin position="74"/>
        <end position="262"/>
    </location>
</feature>
<protein>
    <submittedName>
        <fullName evidence="18">Penicillin-binding protein</fullName>
    </submittedName>
</protein>
<keyword evidence="5" id="KW-0328">Glycosyltransferase</keyword>
<organism evidence="18 19">
    <name type="scientific">Microlunatus elymi</name>
    <dbReference type="NCBI Taxonomy" id="2596828"/>
    <lineage>
        <taxon>Bacteria</taxon>
        <taxon>Bacillati</taxon>
        <taxon>Actinomycetota</taxon>
        <taxon>Actinomycetes</taxon>
        <taxon>Propionibacteriales</taxon>
        <taxon>Propionibacteriaceae</taxon>
        <taxon>Microlunatus</taxon>
    </lineage>
</organism>
<evidence type="ECO:0000256" key="8">
    <source>
        <dbReference type="ARBA" id="ARBA00022960"/>
    </source>
</evidence>
<evidence type="ECO:0000256" key="5">
    <source>
        <dbReference type="ARBA" id="ARBA00022676"/>
    </source>
</evidence>
<dbReference type="Gene3D" id="1.10.3810.10">
    <property type="entry name" value="Biosynthetic peptidoglycan transglycosylase-like"/>
    <property type="match status" value="1"/>
</dbReference>
<evidence type="ECO:0000259" key="17">
    <source>
        <dbReference type="Pfam" id="PF00912"/>
    </source>
</evidence>
<dbReference type="PANTHER" id="PTHR32282">
    <property type="entry name" value="BINDING PROTEIN TRANSPEPTIDASE, PUTATIVE-RELATED"/>
    <property type="match status" value="1"/>
</dbReference>
<evidence type="ECO:0000256" key="7">
    <source>
        <dbReference type="ARBA" id="ARBA00022801"/>
    </source>
</evidence>
<evidence type="ECO:0000256" key="11">
    <source>
        <dbReference type="ARBA" id="ARBA00023316"/>
    </source>
</evidence>
<keyword evidence="19" id="KW-1185">Reference proteome</keyword>
<dbReference type="GO" id="GO:0008955">
    <property type="term" value="F:peptidoglycan glycosyltransferase activity"/>
    <property type="evidence" value="ECO:0007669"/>
    <property type="project" value="UniProtKB-EC"/>
</dbReference>
<dbReference type="InterPro" id="IPR005543">
    <property type="entry name" value="PASTA_dom"/>
</dbReference>
<dbReference type="SUPFAM" id="SSF56601">
    <property type="entry name" value="beta-lactamase/transpeptidase-like"/>
    <property type="match status" value="1"/>
</dbReference>
<feature type="domain" description="Penicillin-binding protein transpeptidase" evidence="16">
    <location>
        <begin position="364"/>
        <end position="633"/>
    </location>
</feature>
<dbReference type="GO" id="GO:0008658">
    <property type="term" value="F:penicillin binding"/>
    <property type="evidence" value="ECO:0007669"/>
    <property type="project" value="InterPro"/>
</dbReference>
<keyword evidence="15" id="KW-0812">Transmembrane</keyword>
<keyword evidence="8" id="KW-0133">Cell shape</keyword>
<dbReference type="InterPro" id="IPR023346">
    <property type="entry name" value="Lysozyme-like_dom_sf"/>
</dbReference>
<dbReference type="GO" id="GO:0006508">
    <property type="term" value="P:proteolysis"/>
    <property type="evidence" value="ECO:0007669"/>
    <property type="project" value="UniProtKB-KW"/>
</dbReference>
<comment type="similarity">
    <text evidence="1">In the C-terminal section; belongs to the transpeptidase family.</text>
</comment>
<dbReference type="GO" id="GO:0009252">
    <property type="term" value="P:peptidoglycan biosynthetic process"/>
    <property type="evidence" value="ECO:0007669"/>
    <property type="project" value="UniProtKB-KW"/>
</dbReference>
<dbReference type="Proteomes" id="UP000319263">
    <property type="component" value="Chromosome"/>
</dbReference>
<evidence type="ECO:0000256" key="3">
    <source>
        <dbReference type="ARBA" id="ARBA00022645"/>
    </source>
</evidence>
<dbReference type="SUPFAM" id="SSF53955">
    <property type="entry name" value="Lysozyme-like"/>
    <property type="match status" value="1"/>
</dbReference>
<dbReference type="Gene3D" id="3.30.10.20">
    <property type="match status" value="1"/>
</dbReference>
<evidence type="ECO:0000256" key="12">
    <source>
        <dbReference type="ARBA" id="ARBA00034000"/>
    </source>
</evidence>
<feature type="compositionally biased region" description="Basic and acidic residues" evidence="14">
    <location>
        <begin position="794"/>
        <end position="808"/>
    </location>
</feature>
<keyword evidence="9" id="KW-0573">Peptidoglycan synthesis</keyword>
<dbReference type="InterPro" id="IPR001264">
    <property type="entry name" value="Glyco_trans_51"/>
</dbReference>
<dbReference type="GO" id="GO:0030288">
    <property type="term" value="C:outer membrane-bounded periplasmic space"/>
    <property type="evidence" value="ECO:0007669"/>
    <property type="project" value="TreeGrafter"/>
</dbReference>
<evidence type="ECO:0000256" key="6">
    <source>
        <dbReference type="ARBA" id="ARBA00022679"/>
    </source>
</evidence>
<keyword evidence="3" id="KW-0121">Carboxypeptidase</keyword>
<accession>A0A516PV65</accession>